<evidence type="ECO:0000313" key="2">
    <source>
        <dbReference type="Proteomes" id="UP000678317"/>
    </source>
</evidence>
<comment type="caution">
    <text evidence="1">The sequence shown here is derived from an EMBL/GenBank/DDBJ whole genome shotgun (WGS) entry which is preliminary data.</text>
</comment>
<gene>
    <name evidence="1" type="ORF">J4035_10805</name>
</gene>
<keyword evidence="2" id="KW-1185">Reference proteome</keyword>
<accession>A0ABS3SII7</accession>
<dbReference type="Proteomes" id="UP000678317">
    <property type="component" value="Unassembled WGS sequence"/>
</dbReference>
<protein>
    <recommendedName>
        <fullName evidence="3">Glycine zipper domain-containing protein</fullName>
    </recommendedName>
</protein>
<dbReference type="RefSeq" id="WP_208289624.1">
    <property type="nucleotide sequence ID" value="NZ_CP074404.1"/>
</dbReference>
<name>A0ABS3SII7_9CELL</name>
<reference evidence="1 2" key="1">
    <citation type="submission" date="2021-03" db="EMBL/GenBank/DDBJ databases">
        <title>novel species in genus Cellulomonas.</title>
        <authorList>
            <person name="Zhang G."/>
        </authorList>
    </citation>
    <scope>NUCLEOTIDE SEQUENCE [LARGE SCALE GENOMIC DNA]</scope>
    <source>
        <strain evidence="2">zg-ZUI188</strain>
    </source>
</reference>
<organism evidence="1 2">
    <name type="scientific">Cellulomonas fengjieae</name>
    <dbReference type="NCBI Taxonomy" id="2819978"/>
    <lineage>
        <taxon>Bacteria</taxon>
        <taxon>Bacillati</taxon>
        <taxon>Actinomycetota</taxon>
        <taxon>Actinomycetes</taxon>
        <taxon>Micrococcales</taxon>
        <taxon>Cellulomonadaceae</taxon>
        <taxon>Cellulomonas</taxon>
    </lineage>
</organism>
<dbReference type="EMBL" id="JAGFBM010000005">
    <property type="protein sequence ID" value="MBO3085129.1"/>
    <property type="molecule type" value="Genomic_DNA"/>
</dbReference>
<evidence type="ECO:0000313" key="1">
    <source>
        <dbReference type="EMBL" id="MBO3085129.1"/>
    </source>
</evidence>
<evidence type="ECO:0008006" key="3">
    <source>
        <dbReference type="Google" id="ProtNLM"/>
    </source>
</evidence>
<proteinExistence type="predicted"/>
<sequence>MSAATLLVAQGLSRSAATLQSEIDAVDHLVGRRPVFTGRVDATAGDLAELAGWARELVITYVDDERPIQQLATKGFWLPDFSKLGWDGNKTAGENLEKTARSDEFGAFVLGTAGALMERYRRFSLHVPRHGSPLPSLNLPRPDVEWRGKPFVTLPNGLVVPQGSMADPEVKRLAKLADDWHQPGKPTFVTNPGLGRPPTWAKIGGRTLGALGAGLTVYDSYMSQWEQDEKYHPEWSTGQRVASAGYNAATEGGGAVAGGLLGAQLGATVGSFVPIPFVGTVGGAIVGGAIGAFVGSKAGKAVGQGLKEGAEVVGEKIGSAWKSVFG</sequence>